<dbReference type="RefSeq" id="XP_009653292.1">
    <property type="nucleotide sequence ID" value="XM_009654997.1"/>
</dbReference>
<accession>G2X529</accession>
<keyword evidence="1" id="KW-1133">Transmembrane helix</keyword>
<keyword evidence="3" id="KW-1185">Reference proteome</keyword>
<gene>
    <name evidence="2" type="ORF">VDAG_05261</name>
</gene>
<organism evidence="2 3">
    <name type="scientific">Verticillium dahliae (strain VdLs.17 / ATCC MYA-4575 / FGSC 10137)</name>
    <name type="common">Verticillium wilt</name>
    <dbReference type="NCBI Taxonomy" id="498257"/>
    <lineage>
        <taxon>Eukaryota</taxon>
        <taxon>Fungi</taxon>
        <taxon>Dikarya</taxon>
        <taxon>Ascomycota</taxon>
        <taxon>Pezizomycotina</taxon>
        <taxon>Sordariomycetes</taxon>
        <taxon>Hypocreomycetidae</taxon>
        <taxon>Glomerellales</taxon>
        <taxon>Plectosphaerellaceae</taxon>
        <taxon>Verticillium</taxon>
    </lineage>
</organism>
<proteinExistence type="predicted"/>
<dbReference type="EMBL" id="DS572703">
    <property type="protein sequence ID" value="EGY23823.1"/>
    <property type="molecule type" value="Genomic_DNA"/>
</dbReference>
<sequence length="102" mass="11625">MIDEGDFVEVREDSLRKLVMNDFFLKLRLGHIRGFVGYDNATVIQRPPGVESSQGGFFLAFLTVFLTFLTVFLTLLTLVTLFVICLTLAFHVFPNRCRQGSF</sequence>
<reference evidence="2 3" key="1">
    <citation type="submission" date="2008-03" db="EMBL/GenBank/DDBJ databases">
        <title>The Genome Sequence of Verticillium dahliae VdLs.17.</title>
        <authorList>
            <consortium name="The Broad Institute Genome Sequencing Platform"/>
            <person name="Ma L.-J.J."/>
            <person name="Klosterman S.J."/>
            <person name="Subbarao K."/>
            <person name="Dobinson K."/>
            <person name="Veronese P."/>
            <person name="Kang S."/>
            <person name="Gold S.E."/>
            <person name="Young S."/>
            <person name="Jaffe D."/>
            <person name="Gnerre S."/>
            <person name="Berlin A."/>
            <person name="Heiman D."/>
            <person name="Hepburn T."/>
            <person name="Sykes S."/>
            <person name="Alvarado L."/>
            <person name="Kodira C.D."/>
            <person name="Lander E."/>
            <person name="Galagan J."/>
            <person name="Nusbaum C."/>
            <person name="Birren B."/>
        </authorList>
    </citation>
    <scope>NUCLEOTIDE SEQUENCE [LARGE SCALE GENOMIC DNA]</scope>
    <source>
        <strain evidence="3">VdLs.17 / ATCC MYA-4575 / FGSC 10137</strain>
    </source>
</reference>
<dbReference type="AlphaFoldDB" id="G2X529"/>
<name>G2X529_VERDV</name>
<feature type="transmembrane region" description="Helical" evidence="1">
    <location>
        <begin position="57"/>
        <end position="90"/>
    </location>
</feature>
<keyword evidence="1" id="KW-0472">Membrane</keyword>
<protein>
    <submittedName>
        <fullName evidence="2">Uncharacterized protein</fullName>
    </submittedName>
</protein>
<dbReference type="Proteomes" id="UP000001611">
    <property type="component" value="Chromosome 4"/>
</dbReference>
<evidence type="ECO:0000313" key="2">
    <source>
        <dbReference type="EMBL" id="EGY23823.1"/>
    </source>
</evidence>
<dbReference type="InParanoid" id="G2X529"/>
<dbReference type="KEGG" id="vda:VDAG_05261"/>
<evidence type="ECO:0000313" key="3">
    <source>
        <dbReference type="Proteomes" id="UP000001611"/>
    </source>
</evidence>
<dbReference type="GeneID" id="20706724"/>
<keyword evidence="1" id="KW-0812">Transmembrane</keyword>
<dbReference type="HOGENOM" id="CLU_2279622_0_0_1"/>
<evidence type="ECO:0000256" key="1">
    <source>
        <dbReference type="SAM" id="Phobius"/>
    </source>
</evidence>